<proteinExistence type="predicted"/>
<sequence length="163" mass="18101">MNASTNETAIAVLAKLMLELSPVQILPRAIGTMSEGEFGDILRLVNSKILEVHEVAPSLIIEMALPPNDEYSPTIFNSETHTEEMPYQLSFYKDDRLIAVVGDHEPKTMEAIWIPEEPMQFCESLFGNLLQFAEAGYPGCEGCLGPAFDGTWDERAHRDSLLA</sequence>
<organism evidence="1">
    <name type="scientific">marine metagenome</name>
    <dbReference type="NCBI Taxonomy" id="408172"/>
    <lineage>
        <taxon>unclassified sequences</taxon>
        <taxon>metagenomes</taxon>
        <taxon>ecological metagenomes</taxon>
    </lineage>
</organism>
<reference evidence="1" key="1">
    <citation type="submission" date="2018-05" db="EMBL/GenBank/DDBJ databases">
        <authorList>
            <person name="Lanie J.A."/>
            <person name="Ng W.-L."/>
            <person name="Kazmierczak K.M."/>
            <person name="Andrzejewski T.M."/>
            <person name="Davidsen T.M."/>
            <person name="Wayne K.J."/>
            <person name="Tettelin H."/>
            <person name="Glass J.I."/>
            <person name="Rusch D."/>
            <person name="Podicherti R."/>
            <person name="Tsui H.-C.T."/>
            <person name="Winkler M.E."/>
        </authorList>
    </citation>
    <scope>NUCLEOTIDE SEQUENCE</scope>
</reference>
<gene>
    <name evidence="1" type="ORF">METZ01_LOCUS57771</name>
</gene>
<name>A0A381SR99_9ZZZZ</name>
<protein>
    <submittedName>
        <fullName evidence="1">Uncharacterized protein</fullName>
    </submittedName>
</protein>
<evidence type="ECO:0000313" key="1">
    <source>
        <dbReference type="EMBL" id="SVA04917.1"/>
    </source>
</evidence>
<dbReference type="AlphaFoldDB" id="A0A381SR99"/>
<accession>A0A381SR99</accession>
<dbReference type="EMBL" id="UINC01003278">
    <property type="protein sequence ID" value="SVA04917.1"/>
    <property type="molecule type" value="Genomic_DNA"/>
</dbReference>